<dbReference type="GO" id="GO:0005737">
    <property type="term" value="C:cytoplasm"/>
    <property type="evidence" value="ECO:0007669"/>
    <property type="project" value="TreeGrafter"/>
</dbReference>
<reference evidence="2 3" key="1">
    <citation type="submission" date="2018-03" db="EMBL/GenBank/DDBJ databases">
        <title>Aeromonas veronii whole genome sequencing and analysis.</title>
        <authorList>
            <person name="Xie H."/>
            <person name="Liu T."/>
            <person name="Wang K."/>
        </authorList>
    </citation>
    <scope>NUCLEOTIDE SEQUENCE [LARGE SCALE GENOMIC DNA]</scope>
    <source>
        <strain evidence="2 3">XH.VA.1</strain>
    </source>
</reference>
<dbReference type="Gene3D" id="3.40.50.880">
    <property type="match status" value="1"/>
</dbReference>
<dbReference type="SUPFAM" id="SSF52317">
    <property type="entry name" value="Class I glutamine amidotransferase-like"/>
    <property type="match status" value="1"/>
</dbReference>
<dbReference type="InterPro" id="IPR050325">
    <property type="entry name" value="Prot/Nucl_acid_deglycase"/>
</dbReference>
<protein>
    <submittedName>
        <fullName evidence="2">DJ-1 family protein</fullName>
    </submittedName>
</protein>
<accession>A0A2T4N6M2</accession>
<evidence type="ECO:0000259" key="1">
    <source>
        <dbReference type="Pfam" id="PF01965"/>
    </source>
</evidence>
<evidence type="ECO:0000313" key="3">
    <source>
        <dbReference type="Proteomes" id="UP000241986"/>
    </source>
</evidence>
<dbReference type="AlphaFoldDB" id="A0A2T4N6M2"/>
<sequence>MNGFKHVAVLLADGFEEAEAVVFIDIMRRLDIKVDVLSCMATTKLSTYFGTRIEADALLDEKVDFLYDAIMMPGGPKGTDNLFGSLYVHKFITNHIANNKLICALCSSGAKVLAAHNLLQHHQYTCGSGLEKKFSDGAYVDKKVVVDGQFITGKGLGVSFEFAFTVAHHLLSDNQAKVDWQAQHIYFEHWPLSELDNG</sequence>
<gene>
    <name evidence="2" type="ORF">DAA48_03280</name>
</gene>
<dbReference type="Pfam" id="PF01965">
    <property type="entry name" value="DJ-1_PfpI"/>
    <property type="match status" value="1"/>
</dbReference>
<dbReference type="CDD" id="cd03135">
    <property type="entry name" value="GATase1_DJ-1"/>
    <property type="match status" value="1"/>
</dbReference>
<comment type="caution">
    <text evidence="2">The sequence shown here is derived from an EMBL/GenBank/DDBJ whole genome shotgun (WGS) entry which is preliminary data.</text>
</comment>
<dbReference type="EMBL" id="PZKL01000012">
    <property type="protein sequence ID" value="PTH82406.1"/>
    <property type="molecule type" value="Genomic_DNA"/>
</dbReference>
<dbReference type="InterPro" id="IPR002818">
    <property type="entry name" value="DJ-1/PfpI"/>
</dbReference>
<dbReference type="PANTHER" id="PTHR48094:SF12">
    <property type="entry name" value="PARKINSON DISEASE PROTEIN 7 HOMOLOG"/>
    <property type="match status" value="1"/>
</dbReference>
<feature type="domain" description="DJ-1/PfpI" evidence="1">
    <location>
        <begin position="5"/>
        <end position="167"/>
    </location>
</feature>
<name>A0A2T4N6M2_AERVE</name>
<dbReference type="Proteomes" id="UP000241986">
    <property type="component" value="Unassembled WGS sequence"/>
</dbReference>
<dbReference type="RefSeq" id="WP_107682491.1">
    <property type="nucleotide sequence ID" value="NZ_CAWQUB010000001.1"/>
</dbReference>
<dbReference type="PANTHER" id="PTHR48094">
    <property type="entry name" value="PROTEIN/NUCLEIC ACID DEGLYCASE DJ-1-RELATED"/>
    <property type="match status" value="1"/>
</dbReference>
<dbReference type="InterPro" id="IPR029062">
    <property type="entry name" value="Class_I_gatase-like"/>
</dbReference>
<organism evidence="2 3">
    <name type="scientific">Aeromonas veronii</name>
    <dbReference type="NCBI Taxonomy" id="654"/>
    <lineage>
        <taxon>Bacteria</taxon>
        <taxon>Pseudomonadati</taxon>
        <taxon>Pseudomonadota</taxon>
        <taxon>Gammaproteobacteria</taxon>
        <taxon>Aeromonadales</taxon>
        <taxon>Aeromonadaceae</taxon>
        <taxon>Aeromonas</taxon>
    </lineage>
</organism>
<proteinExistence type="predicted"/>
<evidence type="ECO:0000313" key="2">
    <source>
        <dbReference type="EMBL" id="PTH82406.1"/>
    </source>
</evidence>